<name>A0A382SS71_9ZZZZ</name>
<keyword evidence="3" id="KW-0067">ATP-binding</keyword>
<proteinExistence type="predicted"/>
<sequence length="95" mass="10808">MKLSLRTPSKINLGLHILGKREDGFHELETLMQMVDLYDEMEMEDSASGIELKCDMPGIPVDETNLVMRATSLLQKEFPEKSRGIRFNLSKKIPA</sequence>
<keyword evidence="1" id="KW-0547">Nucleotide-binding</keyword>
<evidence type="ECO:0000313" key="4">
    <source>
        <dbReference type="EMBL" id="SVD12779.1"/>
    </source>
</evidence>
<dbReference type="PANTHER" id="PTHR43527:SF2">
    <property type="entry name" value="4-DIPHOSPHOCYTIDYL-2-C-METHYL-D-ERYTHRITOL KINASE, CHLOROPLASTIC"/>
    <property type="match status" value="1"/>
</dbReference>
<dbReference type="GO" id="GO:0005524">
    <property type="term" value="F:ATP binding"/>
    <property type="evidence" value="ECO:0007669"/>
    <property type="project" value="UniProtKB-KW"/>
</dbReference>
<gene>
    <name evidence="4" type="ORF">METZ01_LOCUS365633</name>
</gene>
<evidence type="ECO:0008006" key="5">
    <source>
        <dbReference type="Google" id="ProtNLM"/>
    </source>
</evidence>
<dbReference type="AlphaFoldDB" id="A0A382SS71"/>
<dbReference type="GO" id="GO:0050515">
    <property type="term" value="F:4-(cytidine 5'-diphospho)-2-C-methyl-D-erythritol kinase activity"/>
    <property type="evidence" value="ECO:0007669"/>
    <property type="project" value="TreeGrafter"/>
</dbReference>
<dbReference type="InterPro" id="IPR020568">
    <property type="entry name" value="Ribosomal_Su5_D2-typ_SF"/>
</dbReference>
<dbReference type="InterPro" id="IPR014721">
    <property type="entry name" value="Ribsml_uS5_D2-typ_fold_subgr"/>
</dbReference>
<keyword evidence="2" id="KW-0808">Transferase</keyword>
<dbReference type="PANTHER" id="PTHR43527">
    <property type="entry name" value="4-DIPHOSPHOCYTIDYL-2-C-METHYL-D-ERYTHRITOL KINASE, CHLOROPLASTIC"/>
    <property type="match status" value="1"/>
</dbReference>
<evidence type="ECO:0000256" key="3">
    <source>
        <dbReference type="ARBA" id="ARBA00022840"/>
    </source>
</evidence>
<evidence type="ECO:0000256" key="2">
    <source>
        <dbReference type="ARBA" id="ARBA00022777"/>
    </source>
</evidence>
<keyword evidence="2" id="KW-0418">Kinase</keyword>
<reference evidence="4" key="1">
    <citation type="submission" date="2018-05" db="EMBL/GenBank/DDBJ databases">
        <authorList>
            <person name="Lanie J.A."/>
            <person name="Ng W.-L."/>
            <person name="Kazmierczak K.M."/>
            <person name="Andrzejewski T.M."/>
            <person name="Davidsen T.M."/>
            <person name="Wayne K.J."/>
            <person name="Tettelin H."/>
            <person name="Glass J.I."/>
            <person name="Rusch D."/>
            <person name="Podicherti R."/>
            <person name="Tsui H.-C.T."/>
            <person name="Winkler M.E."/>
        </authorList>
    </citation>
    <scope>NUCLEOTIDE SEQUENCE</scope>
</reference>
<dbReference type="EMBL" id="UINC01131211">
    <property type="protein sequence ID" value="SVD12779.1"/>
    <property type="molecule type" value="Genomic_DNA"/>
</dbReference>
<feature type="non-terminal residue" evidence="4">
    <location>
        <position position="95"/>
    </location>
</feature>
<evidence type="ECO:0000256" key="1">
    <source>
        <dbReference type="ARBA" id="ARBA00022741"/>
    </source>
</evidence>
<dbReference type="SUPFAM" id="SSF54211">
    <property type="entry name" value="Ribosomal protein S5 domain 2-like"/>
    <property type="match status" value="1"/>
</dbReference>
<accession>A0A382SS71</accession>
<organism evidence="4">
    <name type="scientific">marine metagenome</name>
    <dbReference type="NCBI Taxonomy" id="408172"/>
    <lineage>
        <taxon>unclassified sequences</taxon>
        <taxon>metagenomes</taxon>
        <taxon>ecological metagenomes</taxon>
    </lineage>
</organism>
<dbReference type="Gene3D" id="3.30.230.10">
    <property type="match status" value="1"/>
</dbReference>
<protein>
    <recommendedName>
        <fullName evidence="5">4-(Cytidine 5'-diphospho)-2-C-methyl-D-erythritol kinase</fullName>
    </recommendedName>
</protein>